<accession>A0ABR2MFA3</accession>
<protein>
    <recommendedName>
        <fullName evidence="4">PH domain-containing protein</fullName>
    </recommendedName>
</protein>
<evidence type="ECO:0000256" key="1">
    <source>
        <dbReference type="SAM" id="MobiDB-lite"/>
    </source>
</evidence>
<dbReference type="InterPro" id="IPR035992">
    <property type="entry name" value="Ricin_B-like_lectins"/>
</dbReference>
<dbReference type="SUPFAM" id="SSF50370">
    <property type="entry name" value="Ricin B-like lectins"/>
    <property type="match status" value="1"/>
</dbReference>
<organism evidence="2 3">
    <name type="scientific">Platanthera guangdongensis</name>
    <dbReference type="NCBI Taxonomy" id="2320717"/>
    <lineage>
        <taxon>Eukaryota</taxon>
        <taxon>Viridiplantae</taxon>
        <taxon>Streptophyta</taxon>
        <taxon>Embryophyta</taxon>
        <taxon>Tracheophyta</taxon>
        <taxon>Spermatophyta</taxon>
        <taxon>Magnoliopsida</taxon>
        <taxon>Liliopsida</taxon>
        <taxon>Asparagales</taxon>
        <taxon>Orchidaceae</taxon>
        <taxon>Orchidoideae</taxon>
        <taxon>Orchideae</taxon>
        <taxon>Orchidinae</taxon>
        <taxon>Platanthera</taxon>
    </lineage>
</organism>
<dbReference type="InterPro" id="IPR040249">
    <property type="entry name" value="Ricin_B-like_lectin_EULS3-like"/>
</dbReference>
<proteinExistence type="predicted"/>
<evidence type="ECO:0000313" key="2">
    <source>
        <dbReference type="EMBL" id="KAK8961658.1"/>
    </source>
</evidence>
<reference evidence="2 3" key="1">
    <citation type="journal article" date="2022" name="Nat. Plants">
        <title>Genomes of leafy and leafless Platanthera orchids illuminate the evolution of mycoheterotrophy.</title>
        <authorList>
            <person name="Li M.H."/>
            <person name="Liu K.W."/>
            <person name="Li Z."/>
            <person name="Lu H.C."/>
            <person name="Ye Q.L."/>
            <person name="Zhang D."/>
            <person name="Wang J.Y."/>
            <person name="Li Y.F."/>
            <person name="Zhong Z.M."/>
            <person name="Liu X."/>
            <person name="Yu X."/>
            <person name="Liu D.K."/>
            <person name="Tu X.D."/>
            <person name="Liu B."/>
            <person name="Hao Y."/>
            <person name="Liao X.Y."/>
            <person name="Jiang Y.T."/>
            <person name="Sun W.H."/>
            <person name="Chen J."/>
            <person name="Chen Y.Q."/>
            <person name="Ai Y."/>
            <person name="Zhai J.W."/>
            <person name="Wu S.S."/>
            <person name="Zhou Z."/>
            <person name="Hsiao Y.Y."/>
            <person name="Wu W.L."/>
            <person name="Chen Y.Y."/>
            <person name="Lin Y.F."/>
            <person name="Hsu J.L."/>
            <person name="Li C.Y."/>
            <person name="Wang Z.W."/>
            <person name="Zhao X."/>
            <person name="Zhong W.Y."/>
            <person name="Ma X.K."/>
            <person name="Ma L."/>
            <person name="Huang J."/>
            <person name="Chen G.Z."/>
            <person name="Huang M.Z."/>
            <person name="Huang L."/>
            <person name="Peng D.H."/>
            <person name="Luo Y.B."/>
            <person name="Zou S.Q."/>
            <person name="Chen S.P."/>
            <person name="Lan S."/>
            <person name="Tsai W.C."/>
            <person name="Van de Peer Y."/>
            <person name="Liu Z.J."/>
        </authorList>
    </citation>
    <scope>NUCLEOTIDE SEQUENCE [LARGE SCALE GENOMIC DNA]</scope>
    <source>
        <strain evidence="2">Lor288</strain>
    </source>
</reference>
<evidence type="ECO:0008006" key="4">
    <source>
        <dbReference type="Google" id="ProtNLM"/>
    </source>
</evidence>
<keyword evidence="3" id="KW-1185">Reference proteome</keyword>
<dbReference type="EMBL" id="JBBWWR010000009">
    <property type="protein sequence ID" value="KAK8961658.1"/>
    <property type="molecule type" value="Genomic_DNA"/>
</dbReference>
<dbReference type="CDD" id="cd23431">
    <property type="entry name" value="beta-trefoil_Ricin_AtEULS3-like"/>
    <property type="match status" value="1"/>
</dbReference>
<dbReference type="Proteomes" id="UP001412067">
    <property type="component" value="Unassembled WGS sequence"/>
</dbReference>
<dbReference type="Gene3D" id="2.80.10.50">
    <property type="match status" value="1"/>
</dbReference>
<feature type="region of interest" description="Disordered" evidence="1">
    <location>
        <begin position="1"/>
        <end position="171"/>
    </location>
</feature>
<dbReference type="PANTHER" id="PTHR31257:SF2">
    <property type="entry name" value="RICIN B-LIKE LECTIN EULS3"/>
    <property type="match status" value="1"/>
</dbReference>
<evidence type="ECO:0000313" key="3">
    <source>
        <dbReference type="Proteomes" id="UP001412067"/>
    </source>
</evidence>
<feature type="compositionally biased region" description="Basic residues" evidence="1">
    <location>
        <begin position="1"/>
        <end position="11"/>
    </location>
</feature>
<name>A0ABR2MFA3_9ASPA</name>
<comment type="caution">
    <text evidence="2">The sequence shown here is derived from an EMBL/GenBank/DDBJ whole genome shotgun (WGS) entry which is preliminary data.</text>
</comment>
<dbReference type="PANTHER" id="PTHR31257">
    <property type="entry name" value="RICIN B-LIKE LECTIN EULS3"/>
    <property type="match status" value="1"/>
</dbReference>
<gene>
    <name evidence="2" type="ORF">KSP40_PGU008523</name>
</gene>
<sequence>MDFPFGHHHHQRGDDDDDDDRRRRNHPGFHPPPGVHHVSHDRGYEPPPTYTGGSVNHVTHDPGYDATPPFSGNPVQHISHDSGPGYAPPPPFFRNPVHHVSHDSGPGYSPPPPFFSSSLAPESLGQHVAHESQYGSEGASYGREEDLHRSRPGYSETVSHESSEGGAMNRQRTVRIFTKADENYSLSIIDGKPILTRTDRSDERQHWIKDLKYSTKIKDEERFPGFALVNKATGEALKHSFGATHPVRLIPHNPNYPDESVLWSESKDLGDGFRCIRMVNNIRLNFDAFHGDANHGGVREGTILVLWEWLKGNNQRWKIVPY</sequence>